<organism evidence="5 6">
    <name type="scientific">Planctopirus ephydatiae</name>
    <dbReference type="NCBI Taxonomy" id="2528019"/>
    <lineage>
        <taxon>Bacteria</taxon>
        <taxon>Pseudomonadati</taxon>
        <taxon>Planctomycetota</taxon>
        <taxon>Planctomycetia</taxon>
        <taxon>Planctomycetales</taxon>
        <taxon>Planctomycetaceae</taxon>
        <taxon>Planctopirus</taxon>
    </lineage>
</organism>
<dbReference type="AlphaFoldDB" id="A0A518GL32"/>
<comment type="similarity">
    <text evidence="2 3">Belongs to the pyridoxal phosphate-binding protein YggS/PROSC family.</text>
</comment>
<dbReference type="CDD" id="cd00635">
    <property type="entry name" value="PLPDE_III_YBL036c_like"/>
    <property type="match status" value="1"/>
</dbReference>
<dbReference type="InterPro" id="IPR001608">
    <property type="entry name" value="Ala_racemase_N"/>
</dbReference>
<evidence type="ECO:0000256" key="3">
    <source>
        <dbReference type="RuleBase" id="RU004514"/>
    </source>
</evidence>
<keyword evidence="1 2" id="KW-0663">Pyridoxal phosphate</keyword>
<dbReference type="Gene3D" id="3.20.20.10">
    <property type="entry name" value="Alanine racemase"/>
    <property type="match status" value="1"/>
</dbReference>
<dbReference type="Proteomes" id="UP000315349">
    <property type="component" value="Chromosome"/>
</dbReference>
<feature type="domain" description="Alanine racemase N-terminal" evidence="4">
    <location>
        <begin position="85"/>
        <end position="306"/>
    </location>
</feature>
<evidence type="ECO:0000313" key="5">
    <source>
        <dbReference type="EMBL" id="QDV29340.1"/>
    </source>
</evidence>
<dbReference type="RefSeq" id="WP_186377812.1">
    <property type="nucleotide sequence ID" value="NZ_CP036299.1"/>
</dbReference>
<dbReference type="SUPFAM" id="SSF51419">
    <property type="entry name" value="PLP-binding barrel"/>
    <property type="match status" value="1"/>
</dbReference>
<proteinExistence type="inferred from homology"/>
<dbReference type="InterPro" id="IPR011078">
    <property type="entry name" value="PyrdxlP_homeostasis"/>
</dbReference>
<dbReference type="EMBL" id="CP036299">
    <property type="protein sequence ID" value="QDV29340.1"/>
    <property type="molecule type" value="Genomic_DNA"/>
</dbReference>
<gene>
    <name evidence="5" type="ORF">Spb1_12260</name>
</gene>
<evidence type="ECO:0000259" key="4">
    <source>
        <dbReference type="Pfam" id="PF01168"/>
    </source>
</evidence>
<evidence type="ECO:0000256" key="2">
    <source>
        <dbReference type="HAMAP-Rule" id="MF_02087"/>
    </source>
</evidence>
<reference evidence="5 6" key="1">
    <citation type="submission" date="2019-02" db="EMBL/GenBank/DDBJ databases">
        <title>Deep-cultivation of Planctomycetes and their phenomic and genomic characterization uncovers novel biology.</title>
        <authorList>
            <person name="Wiegand S."/>
            <person name="Jogler M."/>
            <person name="Boedeker C."/>
            <person name="Pinto D."/>
            <person name="Vollmers J."/>
            <person name="Rivas-Marin E."/>
            <person name="Kohn T."/>
            <person name="Peeters S.H."/>
            <person name="Heuer A."/>
            <person name="Rast P."/>
            <person name="Oberbeckmann S."/>
            <person name="Bunk B."/>
            <person name="Jeske O."/>
            <person name="Meyerdierks A."/>
            <person name="Storesund J.E."/>
            <person name="Kallscheuer N."/>
            <person name="Luecker S."/>
            <person name="Lage O.M."/>
            <person name="Pohl T."/>
            <person name="Merkel B.J."/>
            <person name="Hornburger P."/>
            <person name="Mueller R.-W."/>
            <person name="Bruemmer F."/>
            <person name="Labrenz M."/>
            <person name="Spormann A.M."/>
            <person name="Op den Camp H."/>
            <person name="Overmann J."/>
            <person name="Amann R."/>
            <person name="Jetten M.S.M."/>
            <person name="Mascher T."/>
            <person name="Medema M.H."/>
            <person name="Devos D.P."/>
            <person name="Kaster A.-K."/>
            <person name="Ovreas L."/>
            <person name="Rohde M."/>
            <person name="Galperin M.Y."/>
            <person name="Jogler C."/>
        </authorList>
    </citation>
    <scope>NUCLEOTIDE SEQUENCE [LARGE SCALE GENOMIC DNA]</scope>
    <source>
        <strain evidence="5 6">Spb1</strain>
    </source>
</reference>
<comment type="function">
    <text evidence="2">Pyridoxal 5'-phosphate (PLP)-binding protein, which is involved in PLP homeostasis.</text>
</comment>
<dbReference type="NCBIfam" id="TIGR00044">
    <property type="entry name" value="YggS family pyridoxal phosphate-dependent enzyme"/>
    <property type="match status" value="1"/>
</dbReference>
<accession>A0A518GL32</accession>
<evidence type="ECO:0000256" key="1">
    <source>
        <dbReference type="ARBA" id="ARBA00022898"/>
    </source>
</evidence>
<keyword evidence="6" id="KW-1185">Reference proteome</keyword>
<dbReference type="InterPro" id="IPR029066">
    <property type="entry name" value="PLP-binding_barrel"/>
</dbReference>
<sequence length="320" mass="35056">MQNIVGNRRSSSRGMTIVVIAGLPARILLMKHLVTNSTLPAVDYSAIAARYSLAEQDVVQLSLNLKSVEQEIIRSCEKSGRLPSEVKLIAVTKYVRAPVIAALYEMGVRDVGESRPQNLALRRSEVEALFPSTASGLIPGEGTLADLKWHLIGHLQRNKAELAVSKADAIHSCDSERLLTRLDQLLQATPRPMPLFVEINISGETSKHGFTPDEARIWWRAQAVERAASCMAKEHLPVGLMTMAPIDASPEELVQVFSGLKALKIELEAISPECRLPWLSMGMSGDFPIAIECGATHVRVGSRLYQGLSNRCFLNDTPPT</sequence>
<protein>
    <recommendedName>
        <fullName evidence="2">Pyridoxal phosphate homeostasis protein</fullName>
        <shortName evidence="2">PLP homeostasis protein</shortName>
    </recommendedName>
</protein>
<dbReference type="PANTHER" id="PTHR10146:SF14">
    <property type="entry name" value="PYRIDOXAL PHOSPHATE HOMEOSTASIS PROTEIN"/>
    <property type="match status" value="1"/>
</dbReference>
<dbReference type="PANTHER" id="PTHR10146">
    <property type="entry name" value="PROLINE SYNTHETASE CO-TRANSCRIBED BACTERIAL HOMOLOG PROTEIN"/>
    <property type="match status" value="1"/>
</dbReference>
<evidence type="ECO:0000313" key="6">
    <source>
        <dbReference type="Proteomes" id="UP000315349"/>
    </source>
</evidence>
<dbReference type="KEGG" id="peh:Spb1_12260"/>
<dbReference type="HAMAP" id="MF_02087">
    <property type="entry name" value="PLP_homeostasis"/>
    <property type="match status" value="1"/>
</dbReference>
<dbReference type="GO" id="GO:0030170">
    <property type="term" value="F:pyridoxal phosphate binding"/>
    <property type="evidence" value="ECO:0007669"/>
    <property type="project" value="UniProtKB-UniRule"/>
</dbReference>
<feature type="modified residue" description="N6-(pyridoxal phosphate)lysine" evidence="2">
    <location>
        <position position="93"/>
    </location>
</feature>
<name>A0A518GL32_9PLAN</name>
<dbReference type="Pfam" id="PF01168">
    <property type="entry name" value="Ala_racemase_N"/>
    <property type="match status" value="1"/>
</dbReference>